<sequence>MSTTQYKYIKTLEEIDLEQTQIIIAENGNTELESTFNYPVPCIAGIEPEHLETANFLLAYSRILLKSNDINMILAEKERLQQEDKGLIGLKGFNAFFEAVIQEQSLLIAAVNQQEPPQQIEEAAFKKKSLWEKLKSIVTNRLDSF</sequence>
<accession>A0A0L6TYZ1</accession>
<comment type="caution">
    <text evidence="1">The sequence shown here is derived from an EMBL/GenBank/DDBJ whole genome shotgun (WGS) entry which is preliminary data.</text>
</comment>
<dbReference type="Proteomes" id="UP000036873">
    <property type="component" value="Unassembled WGS sequence"/>
</dbReference>
<evidence type="ECO:0000313" key="2">
    <source>
        <dbReference type="Proteomes" id="UP000036873"/>
    </source>
</evidence>
<dbReference type="STRING" id="52689.AKG39_11905"/>
<evidence type="ECO:0000313" key="1">
    <source>
        <dbReference type="EMBL" id="KNZ41463.1"/>
    </source>
</evidence>
<proteinExistence type="predicted"/>
<name>A0A0L6TYZ1_9FIRM</name>
<dbReference type="AlphaFoldDB" id="A0A0L6TYZ1"/>
<keyword evidence="2" id="KW-1185">Reference proteome</keyword>
<reference evidence="2" key="1">
    <citation type="submission" date="2015-07" db="EMBL/GenBank/DDBJ databases">
        <title>Draft genome sequence of Acetobacterium bakii DSM 8293, a potential psychrophilic chemical producer through syngas fermentation.</title>
        <authorList>
            <person name="Song Y."/>
            <person name="Hwang S."/>
            <person name="Cho B.-K."/>
        </authorList>
    </citation>
    <scope>NUCLEOTIDE SEQUENCE [LARGE SCALE GENOMIC DNA]</scope>
    <source>
        <strain evidence="2">DSM 8239</strain>
    </source>
</reference>
<dbReference type="EMBL" id="LGYO01000029">
    <property type="protein sequence ID" value="KNZ41463.1"/>
    <property type="molecule type" value="Genomic_DNA"/>
</dbReference>
<protein>
    <submittedName>
        <fullName evidence="1">Uncharacterized protein</fullName>
    </submittedName>
</protein>
<organism evidence="1 2">
    <name type="scientific">Acetobacterium bakii</name>
    <dbReference type="NCBI Taxonomy" id="52689"/>
    <lineage>
        <taxon>Bacteria</taxon>
        <taxon>Bacillati</taxon>
        <taxon>Bacillota</taxon>
        <taxon>Clostridia</taxon>
        <taxon>Eubacteriales</taxon>
        <taxon>Eubacteriaceae</taxon>
        <taxon>Acetobacterium</taxon>
    </lineage>
</organism>
<gene>
    <name evidence="1" type="ORF">AKG39_11905</name>
</gene>